<gene>
    <name evidence="2" type="ORF">WAK64_13925</name>
</gene>
<reference evidence="2 3" key="1">
    <citation type="journal article" date="2018" name="J. Microbiol.">
        <title>Bacillus spongiae sp. nov., isolated from sponge of Jeju Island.</title>
        <authorList>
            <person name="Lee G.E."/>
            <person name="Im W.T."/>
            <person name="Park J.S."/>
        </authorList>
    </citation>
    <scope>NUCLEOTIDE SEQUENCE [LARGE SCALE GENOMIC DNA]</scope>
    <source>
        <strain evidence="2 3">135PIL107-10</strain>
    </source>
</reference>
<evidence type="ECO:0000313" key="3">
    <source>
        <dbReference type="Proteomes" id="UP001312865"/>
    </source>
</evidence>
<organism evidence="2 3">
    <name type="scientific">Bacillus spongiae</name>
    <dbReference type="NCBI Taxonomy" id="2683610"/>
    <lineage>
        <taxon>Bacteria</taxon>
        <taxon>Bacillati</taxon>
        <taxon>Bacillota</taxon>
        <taxon>Bacilli</taxon>
        <taxon>Bacillales</taxon>
        <taxon>Bacillaceae</taxon>
        <taxon>Bacillus</taxon>
    </lineage>
</organism>
<dbReference type="EMBL" id="JBBAXC010000011">
    <property type="protein sequence ID" value="MEI5908153.1"/>
    <property type="molecule type" value="Genomic_DNA"/>
</dbReference>
<protein>
    <submittedName>
        <fullName evidence="2">FapA family protein</fullName>
    </submittedName>
</protein>
<sequence>MEIIRNDFLQLLIKDGNLYINTFKKGFPIRQFNDFLRDQPRMVITEFSALKNALDNEAKEILIGKWKEMVECYLSKDEMKAQIKINATDEELQKNLDVYIKQVNQCLDEHKVIFGVKEEVLSSSLKARELFTIAEGKLPVDGEQAKIVYIENSDRKPTIRANGNADYYDMNFFVEVGKGDWVGEKVFSQEGESGKTVTGHIIPARLGKDRDLSYDRKSIEVHHGKERIILKAKHQGIVEFKGGEISIGNHLVIDGDVGVETGNIDFEGNITIRGTVQPRFTVKATKDIIIQGEMGVSGCREIESLFGSVFIKGGVFGQNGTTIGAGKDIYLKHANECKIRAIGDVHIGTYAKGCKINSNNIFIDKVRGQLIGGVAEAKGIISAAVVGNRMEKKTELIVHGFNFSQLEYDRKEILIKYKQYLSTIEEKQKKLSQLYSKGQNTNELRERENIQVSLDDNLQSLAILDDKRTEIQKWLDTKTEGLIDITKLAFPNVELRMQNHVKMLRKGMCGKYYLWKGQMNKK</sequence>
<dbReference type="InterPro" id="IPR046866">
    <property type="entry name" value="FapA_N"/>
</dbReference>
<dbReference type="PANTHER" id="PTHR38032:SF1">
    <property type="entry name" value="RNA-BINDING PROTEIN KHPB N-TERMINAL DOMAIN-CONTAINING PROTEIN"/>
    <property type="match status" value="1"/>
</dbReference>
<evidence type="ECO:0000313" key="2">
    <source>
        <dbReference type="EMBL" id="MEI5908153.1"/>
    </source>
</evidence>
<comment type="caution">
    <text evidence="2">The sequence shown here is derived from an EMBL/GenBank/DDBJ whole genome shotgun (WGS) entry which is preliminary data.</text>
</comment>
<dbReference type="Proteomes" id="UP001312865">
    <property type="component" value="Unassembled WGS sequence"/>
</dbReference>
<dbReference type="PANTHER" id="PTHR38032">
    <property type="entry name" value="POLYMERASE-RELATED"/>
    <property type="match status" value="1"/>
</dbReference>
<evidence type="ECO:0000259" key="1">
    <source>
        <dbReference type="Pfam" id="PF20250"/>
    </source>
</evidence>
<name>A0ABU8HGG8_9BACI</name>
<feature type="domain" description="Flagellar Assembly Protein A N-terminal region" evidence="1">
    <location>
        <begin position="73"/>
        <end position="242"/>
    </location>
</feature>
<dbReference type="InterPro" id="IPR046865">
    <property type="entry name" value="FapA_b_solenoid"/>
</dbReference>
<dbReference type="RefSeq" id="WP_336587593.1">
    <property type="nucleotide sequence ID" value="NZ_JBBAXC010000011.1"/>
</dbReference>
<proteinExistence type="predicted"/>
<dbReference type="Pfam" id="PF20250">
    <property type="entry name" value="FapA_N"/>
    <property type="match status" value="1"/>
</dbReference>
<dbReference type="Pfam" id="PF03961">
    <property type="entry name" value="FapA"/>
    <property type="match status" value="1"/>
</dbReference>
<accession>A0ABU8HGG8</accession>
<dbReference type="InterPro" id="IPR005646">
    <property type="entry name" value="FapA"/>
</dbReference>
<keyword evidence="3" id="KW-1185">Reference proteome</keyword>